<dbReference type="InterPro" id="IPR002219">
    <property type="entry name" value="PKC_DAG/PE"/>
</dbReference>
<dbReference type="CDD" id="cd20808">
    <property type="entry name" value="C1_RASGRP"/>
    <property type="match status" value="1"/>
</dbReference>
<dbReference type="InterPro" id="IPR002048">
    <property type="entry name" value="EF_hand_dom"/>
</dbReference>
<dbReference type="SMART" id="SM00109">
    <property type="entry name" value="C1"/>
    <property type="match status" value="1"/>
</dbReference>
<dbReference type="PANTHER" id="PTHR23113">
    <property type="entry name" value="GUANINE NUCLEOTIDE EXCHANGE FACTOR"/>
    <property type="match status" value="1"/>
</dbReference>
<protein>
    <submittedName>
        <fullName evidence="13">Ras guanyl-releasing 3-like isoform X1</fullName>
    </submittedName>
</protein>
<keyword evidence="14" id="KW-1185">Reference proteome</keyword>
<dbReference type="InterPro" id="IPR023578">
    <property type="entry name" value="Ras_GEF_dom_sf"/>
</dbReference>
<dbReference type="Pfam" id="PF00130">
    <property type="entry name" value="C1_1"/>
    <property type="match status" value="1"/>
</dbReference>
<feature type="compositionally biased region" description="Acidic residues" evidence="8">
    <location>
        <begin position="690"/>
        <end position="706"/>
    </location>
</feature>
<dbReference type="InterPro" id="IPR019804">
    <property type="entry name" value="Ras_G-nucl-exch_fac_CS"/>
</dbReference>
<dbReference type="Gene3D" id="3.30.60.20">
    <property type="match status" value="1"/>
</dbReference>
<dbReference type="InterPro" id="IPR001895">
    <property type="entry name" value="RASGEF_cat_dom"/>
</dbReference>
<dbReference type="SMART" id="SM00229">
    <property type="entry name" value="RasGEFN"/>
    <property type="match status" value="1"/>
</dbReference>
<feature type="domain" description="EF-hand" evidence="12">
    <location>
        <begin position="561"/>
        <end position="589"/>
    </location>
</feature>
<dbReference type="GO" id="GO:0005886">
    <property type="term" value="C:plasma membrane"/>
    <property type="evidence" value="ECO:0007669"/>
    <property type="project" value="TreeGrafter"/>
</dbReference>
<dbReference type="Pfam" id="PF00618">
    <property type="entry name" value="RasGEF_N"/>
    <property type="match status" value="1"/>
</dbReference>
<evidence type="ECO:0000259" key="9">
    <source>
        <dbReference type="PROSITE" id="PS50009"/>
    </source>
</evidence>
<evidence type="ECO:0000313" key="14">
    <source>
        <dbReference type="Proteomes" id="UP000276133"/>
    </source>
</evidence>
<keyword evidence="4" id="KW-0863">Zinc-finger</keyword>
<name>A0A3M7R587_BRAPC</name>
<evidence type="ECO:0000256" key="1">
    <source>
        <dbReference type="ARBA" id="ARBA00009566"/>
    </source>
</evidence>
<organism evidence="13 14">
    <name type="scientific">Brachionus plicatilis</name>
    <name type="common">Marine rotifer</name>
    <name type="synonym">Brachionus muelleri</name>
    <dbReference type="NCBI Taxonomy" id="10195"/>
    <lineage>
        <taxon>Eukaryota</taxon>
        <taxon>Metazoa</taxon>
        <taxon>Spiralia</taxon>
        <taxon>Gnathifera</taxon>
        <taxon>Rotifera</taxon>
        <taxon>Eurotatoria</taxon>
        <taxon>Monogononta</taxon>
        <taxon>Pseudotrocha</taxon>
        <taxon>Ploima</taxon>
        <taxon>Brachionidae</taxon>
        <taxon>Brachionus</taxon>
    </lineage>
</organism>
<sequence>IEKLCPMKSLPEDSCRKIIELNNLEPQSSKTETFQSQISFEINEKPNYHLVRESPPLKRTHAITDLHSMDDYSPVTFASSTSLKSEQTEDNSTSQTFFTEEPNEVIKGIKVRAANLPKLIEILVESFDESGNLSPGTDFPRVFLLMHKWFMESEELVNMLSGLYLKYEDYHTQHSNSYQLRICYTFRYWINTFTFHFVLDNLLIESLKKFTNIIAINGHKDQLKFFDISKIECYDWMRKLTTKNPLKPKQKIALGFDKMEPEVLASQLTYLEWKTLRRISFQDYKSYAIKGSIQNNPPLERSIQLFNGLSQWIQCMVLSKTTPKQRADIIHKFIEVAKYLRQLQNFNSLMAVIGGICHSALARLSKTNLYLSVEDQTVLSDFMELLSSNCNYGQYRKTISEIKNFWIPIIGIHLKDMISLHTAHLDKLDNDLINFRKMAKLSVIFQSVTNLQNSVPPVQENRDLIKLLQLSLDMSYSEDEIYELSLTREPRTSVSSPSTPSRISAFADWAKSISTPPDPQTIQKHVNSMVDAVFKNYDHDRDGFISQAEFNEIAQNFPFIDTFAVLDADKDGMISGEEMKNYFLRANYHALKTEFKHDFHETTYFKPTFCNHCDGFLWGLIKQGWKCKDCGINAHRVCKDRIVMECRSKRNLAMYRQASSMDSARNRSVSTRSSTREQPKVKQKATQTDNFDDLFMSDESDSDAEDTFNKQSNNTSFTSSTLVETEITEVSPEDKGEKSTTVNSVSRSSRLASYSGKKSPKRRKSLPSQCSLTVEPHSVTLIPRGPLICSNSENLENWLPDKMLNPGFKSAGKCGKSGAEQTSLNVNLNKNVSLSQTITDKISSSKILDSTLGCNLVEKDSDLHLSSKLVNILPGSSQTSSVEDSCSIVNTTKPFTKISTFASILDYNKKFEKKNSESFLSSNMSAESPVNRPVKLIPRPIETIAFKPSRLELVNVKSVSCESKNLSVSNDHSRIESDSDFNYFNESYQSDNFYSSNDDDNEVFLRRKEIERERSCEIEIECEVKKVEFDSESNIDQQEDCVESLLKF</sequence>
<feature type="domain" description="N-terminal Ras-GEF" evidence="11">
    <location>
        <begin position="107"/>
        <end position="236"/>
    </location>
</feature>
<evidence type="ECO:0000256" key="4">
    <source>
        <dbReference type="ARBA" id="ARBA00022771"/>
    </source>
</evidence>
<evidence type="ECO:0000259" key="10">
    <source>
        <dbReference type="PROSITE" id="PS50081"/>
    </source>
</evidence>
<evidence type="ECO:0000256" key="5">
    <source>
        <dbReference type="ARBA" id="ARBA00022833"/>
    </source>
</evidence>
<dbReference type="PROSITE" id="PS50222">
    <property type="entry name" value="EF_HAND_2"/>
    <property type="match status" value="2"/>
</dbReference>
<feature type="non-terminal residue" evidence="13">
    <location>
        <position position="1"/>
    </location>
</feature>
<dbReference type="GO" id="GO:0005509">
    <property type="term" value="F:calcium ion binding"/>
    <property type="evidence" value="ECO:0007669"/>
    <property type="project" value="InterPro"/>
</dbReference>
<feature type="compositionally biased region" description="Low complexity" evidence="8">
    <location>
        <begin position="739"/>
        <end position="757"/>
    </location>
</feature>
<feature type="compositionally biased region" description="Polar residues" evidence="8">
    <location>
        <begin position="709"/>
        <end position="723"/>
    </location>
</feature>
<feature type="region of interest" description="Disordered" evidence="8">
    <location>
        <begin position="657"/>
        <end position="770"/>
    </location>
</feature>
<dbReference type="STRING" id="10195.A0A3M7R587"/>
<comment type="caution">
    <text evidence="13">The sequence shown here is derived from an EMBL/GenBank/DDBJ whole genome shotgun (WGS) entry which is preliminary data.</text>
</comment>
<dbReference type="FunFam" id="1.10.840.10:FF:000003">
    <property type="entry name" value="Ras guanyl-releasing protein 3 isoform 1"/>
    <property type="match status" value="1"/>
</dbReference>
<evidence type="ECO:0000256" key="7">
    <source>
        <dbReference type="PROSITE-ProRule" id="PRU00168"/>
    </source>
</evidence>
<dbReference type="CDD" id="cd00155">
    <property type="entry name" value="RasGEF"/>
    <property type="match status" value="1"/>
</dbReference>
<dbReference type="Gene3D" id="1.10.238.10">
    <property type="entry name" value="EF-hand"/>
    <property type="match status" value="1"/>
</dbReference>
<dbReference type="InterPro" id="IPR046349">
    <property type="entry name" value="C1-like_sf"/>
</dbReference>
<dbReference type="InterPro" id="IPR011992">
    <property type="entry name" value="EF-hand-dom_pair"/>
</dbReference>
<gene>
    <name evidence="13" type="ORF">BpHYR1_049642</name>
</gene>
<keyword evidence="2 7" id="KW-0344">Guanine-nucleotide releasing factor</keyword>
<keyword evidence="6" id="KW-0106">Calcium</keyword>
<dbReference type="SMART" id="SM00147">
    <property type="entry name" value="RasGEF"/>
    <property type="match status" value="1"/>
</dbReference>
<keyword evidence="5" id="KW-0862">Zinc</keyword>
<dbReference type="Proteomes" id="UP000276133">
    <property type="component" value="Unassembled WGS sequence"/>
</dbReference>
<evidence type="ECO:0000256" key="2">
    <source>
        <dbReference type="ARBA" id="ARBA00022658"/>
    </source>
</evidence>
<evidence type="ECO:0000256" key="8">
    <source>
        <dbReference type="SAM" id="MobiDB-lite"/>
    </source>
</evidence>
<dbReference type="PROSITE" id="PS50081">
    <property type="entry name" value="ZF_DAG_PE_2"/>
    <property type="match status" value="1"/>
</dbReference>
<dbReference type="OrthoDB" id="74314at2759"/>
<feature type="domain" description="Ras-GEF" evidence="9">
    <location>
        <begin position="260"/>
        <end position="491"/>
    </location>
</feature>
<dbReference type="SUPFAM" id="SSF57889">
    <property type="entry name" value="Cysteine-rich domain"/>
    <property type="match status" value="1"/>
</dbReference>
<dbReference type="GO" id="GO:0008270">
    <property type="term" value="F:zinc ion binding"/>
    <property type="evidence" value="ECO:0007669"/>
    <property type="project" value="UniProtKB-KW"/>
</dbReference>
<comment type="similarity">
    <text evidence="1">Belongs to the RASGRP family.</text>
</comment>
<accession>A0A3M7R587</accession>
<dbReference type="Pfam" id="PF00617">
    <property type="entry name" value="RasGEF"/>
    <property type="match status" value="1"/>
</dbReference>
<dbReference type="InterPro" id="IPR036964">
    <property type="entry name" value="RASGEF_cat_dom_sf"/>
</dbReference>
<dbReference type="InterPro" id="IPR018247">
    <property type="entry name" value="EF_Hand_1_Ca_BS"/>
</dbReference>
<dbReference type="CDD" id="cd00051">
    <property type="entry name" value="EFh"/>
    <property type="match status" value="1"/>
</dbReference>
<dbReference type="SUPFAM" id="SSF48366">
    <property type="entry name" value="Ras GEF"/>
    <property type="match status" value="1"/>
</dbReference>
<dbReference type="EMBL" id="REGN01004174">
    <property type="protein sequence ID" value="RNA18762.1"/>
    <property type="molecule type" value="Genomic_DNA"/>
</dbReference>
<dbReference type="PANTHER" id="PTHR23113:SF252">
    <property type="entry name" value="RAS GUANYL-RELEASING PROTEIN 3"/>
    <property type="match status" value="1"/>
</dbReference>
<feature type="domain" description="EF-hand" evidence="12">
    <location>
        <begin position="525"/>
        <end position="560"/>
    </location>
</feature>
<dbReference type="PROSITE" id="PS50009">
    <property type="entry name" value="RASGEF_CAT"/>
    <property type="match status" value="1"/>
</dbReference>
<proteinExistence type="inferred from homology"/>
<dbReference type="GO" id="GO:0007265">
    <property type="term" value="P:Ras protein signal transduction"/>
    <property type="evidence" value="ECO:0007669"/>
    <property type="project" value="TreeGrafter"/>
</dbReference>
<dbReference type="SMART" id="SM00054">
    <property type="entry name" value="EFh"/>
    <property type="match status" value="2"/>
</dbReference>
<keyword evidence="3" id="KW-0479">Metal-binding</keyword>
<evidence type="ECO:0000259" key="11">
    <source>
        <dbReference type="PROSITE" id="PS50212"/>
    </source>
</evidence>
<evidence type="ECO:0000313" key="13">
    <source>
        <dbReference type="EMBL" id="RNA18762.1"/>
    </source>
</evidence>
<dbReference type="PROSITE" id="PS00720">
    <property type="entry name" value="RASGEF"/>
    <property type="match status" value="1"/>
</dbReference>
<evidence type="ECO:0000256" key="6">
    <source>
        <dbReference type="ARBA" id="ARBA00022837"/>
    </source>
</evidence>
<dbReference type="PROSITE" id="PS00479">
    <property type="entry name" value="ZF_DAG_PE_1"/>
    <property type="match status" value="1"/>
</dbReference>
<evidence type="ECO:0000256" key="3">
    <source>
        <dbReference type="ARBA" id="ARBA00022723"/>
    </source>
</evidence>
<dbReference type="PROSITE" id="PS00018">
    <property type="entry name" value="EF_HAND_1"/>
    <property type="match status" value="2"/>
</dbReference>
<dbReference type="Gene3D" id="1.20.870.10">
    <property type="entry name" value="Son of sevenless (SoS) protein Chain: S domain 1"/>
    <property type="match status" value="1"/>
</dbReference>
<dbReference type="InterPro" id="IPR000651">
    <property type="entry name" value="Ras-like_Gua-exchang_fac_N"/>
</dbReference>
<evidence type="ECO:0000259" key="12">
    <source>
        <dbReference type="PROSITE" id="PS50222"/>
    </source>
</evidence>
<dbReference type="SUPFAM" id="SSF47473">
    <property type="entry name" value="EF-hand"/>
    <property type="match status" value="1"/>
</dbReference>
<dbReference type="AlphaFoldDB" id="A0A3M7R587"/>
<feature type="domain" description="Phorbol-ester/DAG-type" evidence="10">
    <location>
        <begin position="596"/>
        <end position="646"/>
    </location>
</feature>
<dbReference type="InterPro" id="IPR008937">
    <property type="entry name" value="Ras-like_GEF"/>
</dbReference>
<dbReference type="Gene3D" id="1.10.840.10">
    <property type="entry name" value="Ras guanine-nucleotide exchange factors catalytic domain"/>
    <property type="match status" value="1"/>
</dbReference>
<dbReference type="PROSITE" id="PS50212">
    <property type="entry name" value="RASGEF_NTER"/>
    <property type="match status" value="1"/>
</dbReference>
<dbReference type="GO" id="GO:0005085">
    <property type="term" value="F:guanyl-nucleotide exchange factor activity"/>
    <property type="evidence" value="ECO:0007669"/>
    <property type="project" value="UniProtKB-KW"/>
</dbReference>
<dbReference type="Pfam" id="PF13202">
    <property type="entry name" value="EF-hand_5"/>
    <property type="match status" value="2"/>
</dbReference>
<dbReference type="CDD" id="cd06224">
    <property type="entry name" value="REM"/>
    <property type="match status" value="1"/>
</dbReference>
<reference evidence="13 14" key="1">
    <citation type="journal article" date="2018" name="Sci. Rep.">
        <title>Genomic signatures of local adaptation to the degree of environmental predictability in rotifers.</title>
        <authorList>
            <person name="Franch-Gras L."/>
            <person name="Hahn C."/>
            <person name="Garcia-Roger E.M."/>
            <person name="Carmona M.J."/>
            <person name="Serra M."/>
            <person name="Gomez A."/>
        </authorList>
    </citation>
    <scope>NUCLEOTIDE SEQUENCE [LARGE SCALE GENOMIC DNA]</scope>
    <source>
        <strain evidence="13">HYR1</strain>
    </source>
</reference>